<comment type="caution">
    <text evidence="1">The sequence shown here is derived from an EMBL/GenBank/DDBJ whole genome shotgun (WGS) entry which is preliminary data.</text>
</comment>
<name>A0ABT0LHR6_9GAMM</name>
<dbReference type="Proteomes" id="UP001203423">
    <property type="component" value="Unassembled WGS sequence"/>
</dbReference>
<dbReference type="RefSeq" id="WP_248942656.1">
    <property type="nucleotide sequence ID" value="NZ_JAKIKS010000140.1"/>
</dbReference>
<dbReference type="EMBL" id="JAKIKS010000140">
    <property type="protein sequence ID" value="MCL1127262.1"/>
    <property type="molecule type" value="Genomic_DNA"/>
</dbReference>
<accession>A0ABT0LHR6</accession>
<gene>
    <name evidence="1" type="ORF">L2764_22975</name>
</gene>
<evidence type="ECO:0000313" key="2">
    <source>
        <dbReference type="Proteomes" id="UP001203423"/>
    </source>
</evidence>
<keyword evidence="2" id="KW-1185">Reference proteome</keyword>
<proteinExistence type="predicted"/>
<evidence type="ECO:0000313" key="1">
    <source>
        <dbReference type="EMBL" id="MCL1127262.1"/>
    </source>
</evidence>
<sequence>MRIRCSFIVEPELHTHHQYAIDILRAWQKQEKELESSKEVAMQRSNAFHQSLYLSGLYLHKLSPDLPKLVSDLLPNDELSVEPLLWQLAQVGIKQQQQGAALSSAQWLQLTSILENHHQTQTQALKAELDSTPLAIKEAAEPNVQAQLKSIEQHQLQLLTHLDGLKLNSDTSQSEGSQSASIENDALRQQLQSIQVGQQDVMRRLELMSQQFQHVQMVTSADKTDKDSLDTQLKRARSVKAKGLW</sequence>
<protein>
    <submittedName>
        <fullName evidence="1">Uncharacterized protein</fullName>
    </submittedName>
</protein>
<organism evidence="1 2">
    <name type="scientific">Shewanella surugensis</name>
    <dbReference type="NCBI Taxonomy" id="212020"/>
    <lineage>
        <taxon>Bacteria</taxon>
        <taxon>Pseudomonadati</taxon>
        <taxon>Pseudomonadota</taxon>
        <taxon>Gammaproteobacteria</taxon>
        <taxon>Alteromonadales</taxon>
        <taxon>Shewanellaceae</taxon>
        <taxon>Shewanella</taxon>
    </lineage>
</organism>
<reference evidence="1 2" key="1">
    <citation type="submission" date="2022-01" db="EMBL/GenBank/DDBJ databases">
        <title>Whole genome-based taxonomy of the Shewanellaceae.</title>
        <authorList>
            <person name="Martin-Rodriguez A.J."/>
        </authorList>
    </citation>
    <scope>NUCLEOTIDE SEQUENCE [LARGE SCALE GENOMIC DNA]</scope>
    <source>
        <strain evidence="1 2">DSM 17177</strain>
    </source>
</reference>